<comment type="caution">
    <text evidence="2">The sequence shown here is derived from an EMBL/GenBank/DDBJ whole genome shotgun (WGS) entry which is preliminary data.</text>
</comment>
<protein>
    <submittedName>
        <fullName evidence="2">Uncharacterized protein</fullName>
    </submittedName>
</protein>
<sequence length="185" mass="20479">MSSYSSQSSSKTPSPQPPTPSASASSYLRRHFHFGTKDNKAQEELTIHRIVETPALESLSPSSPTGESETLLFDESRESSPSSSSSPFGTFNLKRTQIDTRYPSSQNNRGHRRPRQRQLLTSPSTPPPPPPDQHDYYRNIHQIIPASSLPFETTLTEETPINSTNPAASYLRALKSANLRSANVK</sequence>
<evidence type="ECO:0000313" key="2">
    <source>
        <dbReference type="EMBL" id="CAG7822433.1"/>
    </source>
</evidence>
<dbReference type="AlphaFoldDB" id="A0A8J2PGI5"/>
<feature type="region of interest" description="Disordered" evidence="1">
    <location>
        <begin position="1"/>
        <end position="137"/>
    </location>
</feature>
<keyword evidence="3" id="KW-1185">Reference proteome</keyword>
<dbReference type="EMBL" id="CAJVCH010526327">
    <property type="protein sequence ID" value="CAG7822433.1"/>
    <property type="molecule type" value="Genomic_DNA"/>
</dbReference>
<name>A0A8J2PGI5_9HEXA</name>
<feature type="non-terminal residue" evidence="2">
    <location>
        <position position="185"/>
    </location>
</feature>
<feature type="compositionally biased region" description="Low complexity" evidence="1">
    <location>
        <begin position="1"/>
        <end position="13"/>
    </location>
</feature>
<organism evidence="2 3">
    <name type="scientific">Allacma fusca</name>
    <dbReference type="NCBI Taxonomy" id="39272"/>
    <lineage>
        <taxon>Eukaryota</taxon>
        <taxon>Metazoa</taxon>
        <taxon>Ecdysozoa</taxon>
        <taxon>Arthropoda</taxon>
        <taxon>Hexapoda</taxon>
        <taxon>Collembola</taxon>
        <taxon>Symphypleona</taxon>
        <taxon>Sminthuridae</taxon>
        <taxon>Allacma</taxon>
    </lineage>
</organism>
<feature type="compositionally biased region" description="Polar residues" evidence="1">
    <location>
        <begin position="59"/>
        <end position="68"/>
    </location>
</feature>
<proteinExistence type="predicted"/>
<reference evidence="2" key="1">
    <citation type="submission" date="2021-06" db="EMBL/GenBank/DDBJ databases">
        <authorList>
            <person name="Hodson N. C."/>
            <person name="Mongue J. A."/>
            <person name="Jaron S. K."/>
        </authorList>
    </citation>
    <scope>NUCLEOTIDE SEQUENCE</scope>
</reference>
<evidence type="ECO:0000313" key="3">
    <source>
        <dbReference type="Proteomes" id="UP000708208"/>
    </source>
</evidence>
<feature type="compositionally biased region" description="Basic and acidic residues" evidence="1">
    <location>
        <begin position="35"/>
        <end position="51"/>
    </location>
</feature>
<gene>
    <name evidence="2" type="ORF">AFUS01_LOCUS32708</name>
</gene>
<accession>A0A8J2PGI5</accession>
<dbReference type="Proteomes" id="UP000708208">
    <property type="component" value="Unassembled WGS sequence"/>
</dbReference>
<evidence type="ECO:0000256" key="1">
    <source>
        <dbReference type="SAM" id="MobiDB-lite"/>
    </source>
</evidence>